<name>A0A1M5NLJ3_9BACT</name>
<dbReference type="RefSeq" id="WP_073133954.1">
    <property type="nucleotide sequence ID" value="NZ_FQWQ01000001.1"/>
</dbReference>
<dbReference type="EMBL" id="FQWQ01000001">
    <property type="protein sequence ID" value="SHG90401.1"/>
    <property type="molecule type" value="Genomic_DNA"/>
</dbReference>
<dbReference type="InterPro" id="IPR043129">
    <property type="entry name" value="ATPase_NBD"/>
</dbReference>
<dbReference type="Pfam" id="PF03702">
    <property type="entry name" value="AnmK"/>
    <property type="match status" value="1"/>
</dbReference>
<dbReference type="InterPro" id="IPR005338">
    <property type="entry name" value="Anhydro_N_Ac-Mur_kinase"/>
</dbReference>
<evidence type="ECO:0000313" key="2">
    <source>
        <dbReference type="Proteomes" id="UP000184212"/>
    </source>
</evidence>
<gene>
    <name evidence="1" type="ORF">SAMN04488109_2408</name>
</gene>
<dbReference type="Proteomes" id="UP000184212">
    <property type="component" value="Unassembled WGS sequence"/>
</dbReference>
<dbReference type="GO" id="GO:0005524">
    <property type="term" value="F:ATP binding"/>
    <property type="evidence" value="ECO:0007669"/>
    <property type="project" value="InterPro"/>
</dbReference>
<sequence>MDSPQNFKVIGLMSGTSLDGLDIAYCHFKKNEKGWSYAIKKATTVKYPATWIQHLSTAQNLTGEDLIALDAAYGQWLGKTCAAFMKQHKVRPDFIASHGHTIFHQPRKGFTYQLGNGNALHAACGVPVVCDFRTLDVTLGGEGAPLVPAGDKFLFQEYDVCLNLGGIANLSVDVDNARRAYDVCFNNMGLNYLALKTGKTFDKDGAMASDGKINAPMLKALNTVNNALKKKRPSLGREIFEQRIQPILDMPGIPTKDKLHTFAFSSAQEIAEAIRTSTRNARVLCSGGGAFNAFFISQLLDACADDAQLVIPDDDIIKFKEALVFAFLGVLRTLNEVNCLQSVTGAKRDSSSGIKIGF</sequence>
<dbReference type="GO" id="GO:0016773">
    <property type="term" value="F:phosphotransferase activity, alcohol group as acceptor"/>
    <property type="evidence" value="ECO:0007669"/>
    <property type="project" value="InterPro"/>
</dbReference>
<dbReference type="GO" id="GO:0009254">
    <property type="term" value="P:peptidoglycan turnover"/>
    <property type="evidence" value="ECO:0007669"/>
    <property type="project" value="InterPro"/>
</dbReference>
<organism evidence="1 2">
    <name type="scientific">Chryseolinea serpens</name>
    <dbReference type="NCBI Taxonomy" id="947013"/>
    <lineage>
        <taxon>Bacteria</taxon>
        <taxon>Pseudomonadati</taxon>
        <taxon>Bacteroidota</taxon>
        <taxon>Cytophagia</taxon>
        <taxon>Cytophagales</taxon>
        <taxon>Fulvivirgaceae</taxon>
        <taxon>Chryseolinea</taxon>
    </lineage>
</organism>
<dbReference type="SUPFAM" id="SSF53067">
    <property type="entry name" value="Actin-like ATPase domain"/>
    <property type="match status" value="1"/>
</dbReference>
<dbReference type="AlphaFoldDB" id="A0A1M5NLJ3"/>
<dbReference type="PANTHER" id="PTHR30605">
    <property type="entry name" value="ANHYDRO-N-ACETYLMURAMIC ACID KINASE"/>
    <property type="match status" value="1"/>
</dbReference>
<keyword evidence="1" id="KW-0418">Kinase</keyword>
<dbReference type="GO" id="GO:0006040">
    <property type="term" value="P:amino sugar metabolic process"/>
    <property type="evidence" value="ECO:0007669"/>
    <property type="project" value="InterPro"/>
</dbReference>
<dbReference type="GO" id="GO:0016301">
    <property type="term" value="F:kinase activity"/>
    <property type="evidence" value="ECO:0007669"/>
    <property type="project" value="UniProtKB-KW"/>
</dbReference>
<dbReference type="Gene3D" id="3.30.420.40">
    <property type="match status" value="2"/>
</dbReference>
<evidence type="ECO:0000313" key="1">
    <source>
        <dbReference type="EMBL" id="SHG90401.1"/>
    </source>
</evidence>
<accession>A0A1M5NLJ3</accession>
<dbReference type="PANTHER" id="PTHR30605:SF0">
    <property type="entry name" value="ANHYDRO-N-ACETYLMURAMIC ACID KINASE"/>
    <property type="match status" value="1"/>
</dbReference>
<reference evidence="1 2" key="1">
    <citation type="submission" date="2016-11" db="EMBL/GenBank/DDBJ databases">
        <authorList>
            <person name="Jaros S."/>
            <person name="Januszkiewicz K."/>
            <person name="Wedrychowicz H."/>
        </authorList>
    </citation>
    <scope>NUCLEOTIDE SEQUENCE [LARGE SCALE GENOMIC DNA]</scope>
    <source>
        <strain evidence="1 2">DSM 24574</strain>
    </source>
</reference>
<proteinExistence type="predicted"/>
<dbReference type="OrthoDB" id="9763949at2"/>
<keyword evidence="1" id="KW-0808">Transferase</keyword>
<keyword evidence="2" id="KW-1185">Reference proteome</keyword>
<protein>
    <submittedName>
        <fullName evidence="1">Anhydro-N-acetylmuramic acid kinase</fullName>
    </submittedName>
</protein>
<dbReference type="STRING" id="947013.SAMN04488109_2408"/>